<accession>A0A4Q7NJB3</accession>
<evidence type="ECO:0000313" key="1">
    <source>
        <dbReference type="EMBL" id="RZS85151.1"/>
    </source>
</evidence>
<gene>
    <name evidence="1" type="ORF">EV675_1174</name>
</gene>
<dbReference type="Proteomes" id="UP000292445">
    <property type="component" value="Unassembled WGS sequence"/>
</dbReference>
<dbReference type="RefSeq" id="WP_130356414.1">
    <property type="nucleotide sequence ID" value="NZ_SGXC01000001.1"/>
</dbReference>
<dbReference type="OrthoDB" id="8839121at2"/>
<organism evidence="1 2">
    <name type="scientific">Pigmentiphaga kullae</name>
    <dbReference type="NCBI Taxonomy" id="151784"/>
    <lineage>
        <taxon>Bacteria</taxon>
        <taxon>Pseudomonadati</taxon>
        <taxon>Pseudomonadota</taxon>
        <taxon>Betaproteobacteria</taxon>
        <taxon>Burkholderiales</taxon>
        <taxon>Alcaligenaceae</taxon>
        <taxon>Pigmentiphaga</taxon>
    </lineage>
</organism>
<dbReference type="AlphaFoldDB" id="A0A4Q7NJB3"/>
<dbReference type="EMBL" id="SGXC01000001">
    <property type="protein sequence ID" value="RZS85151.1"/>
    <property type="molecule type" value="Genomic_DNA"/>
</dbReference>
<protein>
    <submittedName>
        <fullName evidence="1">Uncharacterized protein</fullName>
    </submittedName>
</protein>
<comment type="caution">
    <text evidence="1">The sequence shown here is derived from an EMBL/GenBank/DDBJ whole genome shotgun (WGS) entry which is preliminary data.</text>
</comment>
<keyword evidence="2" id="KW-1185">Reference proteome</keyword>
<sequence>MAELIAFAPGNYRYLPGGFQYSAAVIADAGHVIERARFARPVPLAEGFGRIRDHLAALGRPPAALCACELRSPAPMGEPEFIAFNRRYVQPLAEWGLFKDEANPVARCNLIPQADALAEPGFYAFSYTVPARTQGPPDFVTSGAAECPDRPNYRASIVRLGETSPDALLDKLRFALGDLQSRFEALGVSAHDVTGMSLYTVHDLYPAIASEFARRGLLAGGLEWHWVRPPVRDIEIEVDARRVSRQVLLPSVGSAS</sequence>
<name>A0A4Q7NJB3_9BURK</name>
<proteinExistence type="predicted"/>
<evidence type="ECO:0000313" key="2">
    <source>
        <dbReference type="Proteomes" id="UP000292445"/>
    </source>
</evidence>
<reference evidence="1 2" key="1">
    <citation type="submission" date="2019-02" db="EMBL/GenBank/DDBJ databases">
        <title>Genomic Encyclopedia of Type Strains, Phase IV (KMG-IV): sequencing the most valuable type-strain genomes for metagenomic binning, comparative biology and taxonomic classification.</title>
        <authorList>
            <person name="Goeker M."/>
        </authorList>
    </citation>
    <scope>NUCLEOTIDE SEQUENCE [LARGE SCALE GENOMIC DNA]</scope>
    <source>
        <strain evidence="1 2">K24</strain>
    </source>
</reference>